<dbReference type="Proteomes" id="UP000057043">
    <property type="component" value="Unassembled WGS sequence"/>
</dbReference>
<comment type="similarity">
    <text evidence="5">Belongs to the thymidylate synthase family. Archaeal-type ThyA subfamily.</text>
</comment>
<dbReference type="CDD" id="cd00351">
    <property type="entry name" value="TS_Pyrimidine_HMase"/>
    <property type="match status" value="1"/>
</dbReference>
<keyword evidence="1 5" id="KW-0963">Cytoplasm</keyword>
<dbReference type="EMBL" id="LGFT01000033">
    <property type="protein sequence ID" value="KUK44134.1"/>
    <property type="molecule type" value="Genomic_DNA"/>
</dbReference>
<dbReference type="EMBL" id="LGHB01000003">
    <property type="protein sequence ID" value="KUK97286.1"/>
    <property type="molecule type" value="Genomic_DNA"/>
</dbReference>
<evidence type="ECO:0000313" key="9">
    <source>
        <dbReference type="Proteomes" id="UP000053961"/>
    </source>
</evidence>
<reference evidence="8" key="1">
    <citation type="journal article" date="2015" name="MBio">
        <title>Genome-resolved metagenomic analysis reveals roles for candidate phyla and other microbial community members in biogeochemical transformations in oil reservoirs.</title>
        <authorList>
            <person name="Hu P."/>
            <person name="Tom L."/>
            <person name="Singh A."/>
            <person name="Thomas B.C."/>
            <person name="Baker B.J."/>
            <person name="Piceno Y.M."/>
            <person name="Andersen G.L."/>
            <person name="Banfield J.F."/>
        </authorList>
    </citation>
    <scope>NUCLEOTIDE SEQUENCE [LARGE SCALE GENOMIC DNA]</scope>
    <source>
        <strain evidence="8">56_747</strain>
    </source>
</reference>
<dbReference type="Pfam" id="PF00303">
    <property type="entry name" value="Thymidylat_synt"/>
    <property type="match status" value="1"/>
</dbReference>
<gene>
    <name evidence="5" type="primary">thyA</name>
    <name evidence="7" type="ORF">XD72_1458</name>
    <name evidence="8" type="ORF">XE07_0441</name>
</gene>
<keyword evidence="2 5" id="KW-0489">Methyltransferase</keyword>
<comment type="caution">
    <text evidence="7">The sequence shown here is derived from an EMBL/GenBank/DDBJ whole genome shotgun (WGS) entry which is preliminary data.</text>
</comment>
<evidence type="ECO:0000256" key="3">
    <source>
        <dbReference type="ARBA" id="ARBA00022679"/>
    </source>
</evidence>
<dbReference type="NCBIfam" id="TIGR03283">
    <property type="entry name" value="thy_syn_methano"/>
    <property type="match status" value="1"/>
</dbReference>
<dbReference type="InterPro" id="IPR036926">
    <property type="entry name" value="Thymidate_synth/dCMP_Mease_sf"/>
</dbReference>
<dbReference type="GO" id="GO:0004799">
    <property type="term" value="F:thymidylate synthase activity"/>
    <property type="evidence" value="ECO:0007669"/>
    <property type="project" value="UniProtKB-UniRule"/>
</dbReference>
<dbReference type="InterPro" id="IPR023451">
    <property type="entry name" value="Thymidate_synth/dCMP_Mease_dom"/>
</dbReference>
<dbReference type="GO" id="GO:0005829">
    <property type="term" value="C:cytosol"/>
    <property type="evidence" value="ECO:0007669"/>
    <property type="project" value="TreeGrafter"/>
</dbReference>
<sequence length="244" mass="27453">MVVFVRVGRFIRADTIPEAWRRGLSLIWRGGEEITDERGTRTKEVLALEVVVEDPRRDMIPEEYSWNRPRLEDYAGQLISGENPGFEYTYGERLRAWALPASGMGGGADEGRKEFGKASGSVGPIDQIDYVVRRLRANPNSRRASAVTWIPPVDTKKEEVPCMMVDDFKIREGRLHLAALFRSHDFAGAYPANLYGLTRLLEYVAERVGAEPGSISTVSCSAHIYDHDWDWVSEMVTGRSCGEI</sequence>
<evidence type="ECO:0000256" key="5">
    <source>
        <dbReference type="HAMAP-Rule" id="MF_01686"/>
    </source>
</evidence>
<feature type="active site" evidence="5">
    <location>
        <position position="162"/>
    </location>
</feature>
<dbReference type="GO" id="GO:0006231">
    <property type="term" value="P:dTMP biosynthetic process"/>
    <property type="evidence" value="ECO:0007669"/>
    <property type="project" value="UniProtKB-UniRule"/>
</dbReference>
<dbReference type="GO" id="GO:0006235">
    <property type="term" value="P:dTTP biosynthetic process"/>
    <property type="evidence" value="ECO:0007669"/>
    <property type="project" value="UniProtKB-UniRule"/>
</dbReference>
<evidence type="ECO:0000259" key="6">
    <source>
        <dbReference type="Pfam" id="PF00303"/>
    </source>
</evidence>
<comment type="pathway">
    <text evidence="5">Pyrimidine metabolism; dTTP biosynthesis.</text>
</comment>
<accession>A0A101FTI3</accession>
<reference evidence="9 10" key="2">
    <citation type="journal article" date="2015" name="MBio">
        <title>Genome-Resolved Metagenomic Analysis Reveals Roles for Candidate Phyla and Other Microbial Community Members in Biogeochemical Transformations in Oil Reservoirs.</title>
        <authorList>
            <person name="Hu P."/>
            <person name="Tom L."/>
            <person name="Singh A."/>
            <person name="Thomas B.C."/>
            <person name="Baker B.J."/>
            <person name="Piceno Y.M."/>
            <person name="Andersen G.L."/>
            <person name="Banfield J.F."/>
        </authorList>
    </citation>
    <scope>NUCLEOTIDE SEQUENCE [LARGE SCALE GENOMIC DNA]</scope>
    <source>
        <strain evidence="7">57_489</strain>
    </source>
</reference>
<feature type="domain" description="Thymidylate synthase/dCMP hydroxymethylase" evidence="6">
    <location>
        <begin position="86"/>
        <end position="237"/>
    </location>
</feature>
<name>A0A101FTI3_9EURY</name>
<dbReference type="PATRIC" id="fig|301375.6.peg.358"/>
<evidence type="ECO:0000256" key="4">
    <source>
        <dbReference type="ARBA" id="ARBA00022727"/>
    </source>
</evidence>
<dbReference type="EC" id="2.1.1.-" evidence="5"/>
<dbReference type="InterPro" id="IPR014620">
    <property type="entry name" value="Thymidylate_synthase_arc"/>
</dbReference>
<dbReference type="Proteomes" id="UP000053961">
    <property type="component" value="Unassembled WGS sequence"/>
</dbReference>
<dbReference type="SUPFAM" id="SSF55831">
    <property type="entry name" value="Thymidylate synthase/dCMP hydroxymethylase"/>
    <property type="match status" value="1"/>
</dbReference>
<dbReference type="GO" id="GO:0032259">
    <property type="term" value="P:methylation"/>
    <property type="evidence" value="ECO:0007669"/>
    <property type="project" value="UniProtKB-KW"/>
</dbReference>
<dbReference type="Gene3D" id="3.30.572.10">
    <property type="entry name" value="Thymidylate synthase/dCMP hydroxymethylase domain"/>
    <property type="match status" value="1"/>
</dbReference>
<protein>
    <recommendedName>
        <fullName evidence="5">Putative thymidylate synthase</fullName>
        <shortName evidence="5">TS</shortName>
        <shortName evidence="5">TSase</shortName>
        <ecNumber evidence="5">2.1.1.-</ecNumber>
    </recommendedName>
</protein>
<dbReference type="PANTHER" id="PTHR11548:SF1">
    <property type="entry name" value="THYMIDYLATE SYNTHASE 1"/>
    <property type="match status" value="1"/>
</dbReference>
<comment type="function">
    <text evidence="5">May catalyze the biosynthesis of dTMP using an unknown cosubstrate.</text>
</comment>
<keyword evidence="3 5" id="KW-0808">Transferase</keyword>
<organism evidence="7 10">
    <name type="scientific">Methanothrix harundinacea</name>
    <dbReference type="NCBI Taxonomy" id="301375"/>
    <lineage>
        <taxon>Archaea</taxon>
        <taxon>Methanobacteriati</taxon>
        <taxon>Methanobacteriota</taxon>
        <taxon>Stenosarchaea group</taxon>
        <taxon>Methanomicrobia</taxon>
        <taxon>Methanotrichales</taxon>
        <taxon>Methanotrichaceae</taxon>
        <taxon>Methanothrix</taxon>
    </lineage>
</organism>
<evidence type="ECO:0000256" key="1">
    <source>
        <dbReference type="ARBA" id="ARBA00022490"/>
    </source>
</evidence>
<dbReference type="AlphaFoldDB" id="A0A101FTI3"/>
<evidence type="ECO:0000313" key="8">
    <source>
        <dbReference type="EMBL" id="KUK97286.1"/>
    </source>
</evidence>
<proteinExistence type="inferred from homology"/>
<keyword evidence="4 5" id="KW-0545">Nucleotide biosynthesis</keyword>
<evidence type="ECO:0000256" key="2">
    <source>
        <dbReference type="ARBA" id="ARBA00022603"/>
    </source>
</evidence>
<dbReference type="PANTHER" id="PTHR11548">
    <property type="entry name" value="THYMIDYLATE SYNTHASE 1"/>
    <property type="match status" value="1"/>
</dbReference>
<dbReference type="InterPro" id="IPR045097">
    <property type="entry name" value="Thymidate_synth/dCMP_Mease"/>
</dbReference>
<dbReference type="UniPathway" id="UPA00575"/>
<dbReference type="PIRSF" id="PIRSF036752">
    <property type="entry name" value="TSase_MJ051"/>
    <property type="match status" value="1"/>
</dbReference>
<comment type="subcellular location">
    <subcellularLocation>
        <location evidence="5">Cytoplasm</location>
    </subcellularLocation>
</comment>
<dbReference type="HAMAP" id="MF_01686">
    <property type="entry name" value="Thymidy_synth_arch"/>
    <property type="match status" value="1"/>
</dbReference>
<evidence type="ECO:0000313" key="7">
    <source>
        <dbReference type="EMBL" id="KUK44134.1"/>
    </source>
</evidence>
<evidence type="ECO:0000313" key="10">
    <source>
        <dbReference type="Proteomes" id="UP000057043"/>
    </source>
</evidence>
<comment type="subunit">
    <text evidence="5">Monomer.</text>
</comment>